<comment type="caution">
    <text evidence="1">The sequence shown here is derived from an EMBL/GenBank/DDBJ whole genome shotgun (WGS) entry which is preliminary data.</text>
</comment>
<organism evidence="1">
    <name type="scientific">uncultured bacterium</name>
    <name type="common">gcode 4</name>
    <dbReference type="NCBI Taxonomy" id="1234023"/>
    <lineage>
        <taxon>Bacteria</taxon>
        <taxon>environmental samples</taxon>
    </lineage>
</organism>
<accession>K1YMW6</accession>
<dbReference type="GO" id="GO:0006260">
    <property type="term" value="P:DNA replication"/>
    <property type="evidence" value="ECO:0007669"/>
    <property type="project" value="InterPro"/>
</dbReference>
<gene>
    <name evidence="1" type="ORF">ACD_71C00179G0005</name>
</gene>
<dbReference type="EMBL" id="AMFJ01028910">
    <property type="protein sequence ID" value="EKD44310.1"/>
    <property type="molecule type" value="Genomic_DNA"/>
</dbReference>
<dbReference type="AlphaFoldDB" id="K1YMW6"/>
<protein>
    <submittedName>
        <fullName evidence="1">Uncharacterized protein</fullName>
    </submittedName>
</protein>
<dbReference type="InterPro" id="IPR008921">
    <property type="entry name" value="DNA_pol3_clamp-load_cplx_C"/>
</dbReference>
<reference evidence="1" key="1">
    <citation type="journal article" date="2012" name="Science">
        <title>Fermentation, hydrogen, and sulfur metabolism in multiple uncultivated bacterial phyla.</title>
        <authorList>
            <person name="Wrighton K.C."/>
            <person name="Thomas B.C."/>
            <person name="Sharon I."/>
            <person name="Miller C.S."/>
            <person name="Castelle C.J."/>
            <person name="VerBerkmoes N.C."/>
            <person name="Wilkins M.J."/>
            <person name="Hettich R.L."/>
            <person name="Lipton M.S."/>
            <person name="Williams K.H."/>
            <person name="Long P.E."/>
            <person name="Banfield J.F."/>
        </authorList>
    </citation>
    <scope>NUCLEOTIDE SEQUENCE [LARGE SCALE GENOMIC DNA]</scope>
</reference>
<evidence type="ECO:0000313" key="1">
    <source>
        <dbReference type="EMBL" id="EKD44310.1"/>
    </source>
</evidence>
<dbReference type="GO" id="GO:0003677">
    <property type="term" value="F:DNA binding"/>
    <property type="evidence" value="ECO:0007669"/>
    <property type="project" value="InterPro"/>
</dbReference>
<dbReference type="Gene3D" id="1.20.272.10">
    <property type="match status" value="1"/>
</dbReference>
<name>K1YMW6_9BACT</name>
<proteinExistence type="predicted"/>
<dbReference type="SUPFAM" id="SSF48019">
    <property type="entry name" value="post-AAA+ oligomerization domain-like"/>
    <property type="match status" value="1"/>
</dbReference>
<sequence length="318" mass="37680">MFENKQESVTDKIYAYSSGLQKSIRRGLVEDSLFYANRMITEFPKNSNAVLKKLLTCLTEDIGFANPPLAFELYHFLKHENRKAWAIRNNAQLELVAKFALSTKSREIDNCICSCTLFDYQEDSAFIREYEKDHFKLNSESFKRSISSLNPELFNFLWLPASRVERSYLDSLYQEYNEEIESRLEEFGKNMPGEYSHIYSTLALETKNFGDGLILLYYTFFYLFSKYETELLPFFTEPEEPIKINIESYDYKKDRVIPDYVYDKHTSQWRRLWRGFIHFFTEGAKLTNKVLILNQKYENIIFSPEGKLKLLKIDKKGL</sequence>